<evidence type="ECO:0000256" key="1">
    <source>
        <dbReference type="SAM" id="MobiDB-lite"/>
    </source>
</evidence>
<organism evidence="2 3">
    <name type="scientific">Tilletia horrida</name>
    <dbReference type="NCBI Taxonomy" id="155126"/>
    <lineage>
        <taxon>Eukaryota</taxon>
        <taxon>Fungi</taxon>
        <taxon>Dikarya</taxon>
        <taxon>Basidiomycota</taxon>
        <taxon>Ustilaginomycotina</taxon>
        <taxon>Exobasidiomycetes</taxon>
        <taxon>Tilletiales</taxon>
        <taxon>Tilletiaceae</taxon>
        <taxon>Tilletia</taxon>
    </lineage>
</organism>
<feature type="compositionally biased region" description="Basic and acidic residues" evidence="1">
    <location>
        <begin position="815"/>
        <end position="829"/>
    </location>
</feature>
<comment type="caution">
    <text evidence="2">The sequence shown here is derived from an EMBL/GenBank/DDBJ whole genome shotgun (WGS) entry which is preliminary data.</text>
</comment>
<name>A0AAN6JI49_9BASI</name>
<proteinExistence type="predicted"/>
<reference evidence="2" key="1">
    <citation type="journal article" date="2023" name="PhytoFront">
        <title>Draft Genome Resources of Seven Strains of Tilletia horrida, Causal Agent of Kernel Smut of Rice.</title>
        <authorList>
            <person name="Khanal S."/>
            <person name="Antony Babu S."/>
            <person name="Zhou X.G."/>
        </authorList>
    </citation>
    <scope>NUCLEOTIDE SEQUENCE</scope>
    <source>
        <strain evidence="2">TX3</strain>
    </source>
</reference>
<feature type="region of interest" description="Disordered" evidence="1">
    <location>
        <begin position="137"/>
        <end position="186"/>
    </location>
</feature>
<keyword evidence="3" id="KW-1185">Reference proteome</keyword>
<evidence type="ECO:0000313" key="3">
    <source>
        <dbReference type="Proteomes" id="UP001176521"/>
    </source>
</evidence>
<feature type="region of interest" description="Disordered" evidence="1">
    <location>
        <begin position="783"/>
        <end position="834"/>
    </location>
</feature>
<feature type="region of interest" description="Disordered" evidence="1">
    <location>
        <begin position="349"/>
        <end position="370"/>
    </location>
</feature>
<dbReference type="EMBL" id="JAPDMQ010000471">
    <property type="protein sequence ID" value="KAK0524081.1"/>
    <property type="molecule type" value="Genomic_DNA"/>
</dbReference>
<dbReference type="AlphaFoldDB" id="A0AAN6JI49"/>
<evidence type="ECO:0000313" key="2">
    <source>
        <dbReference type="EMBL" id="KAK0524081.1"/>
    </source>
</evidence>
<feature type="compositionally biased region" description="Pro residues" evidence="1">
    <location>
        <begin position="236"/>
        <end position="246"/>
    </location>
</feature>
<dbReference type="Proteomes" id="UP001176521">
    <property type="component" value="Unassembled WGS sequence"/>
</dbReference>
<feature type="compositionally biased region" description="Acidic residues" evidence="1">
    <location>
        <begin position="166"/>
        <end position="183"/>
    </location>
</feature>
<feature type="compositionally biased region" description="Low complexity" evidence="1">
    <location>
        <begin position="215"/>
        <end position="235"/>
    </location>
</feature>
<accession>A0AAN6JI49</accession>
<sequence>MDSIDLPEIPAYPSDSVLAEILAVEVFLFRTIGVAITQALLADETTRDSYFTLVHSVLRAFRSRRTYQPWGDFVEALRSRADPIKGLNRFPPKLIPHTDFKVIRASFQRLAKDASKEGYQACSNDLASKLRRQWDPDVDDSSSIYAPTFSDSDEDEASQRGHDEEGSTDDELEEDEQLEEDQDCPPIRFNQRVLGLINNRPPLSQVLGLSATGISPRPSSRPPAAALPSSRDPVSAPSPSPTPMPAPIVDELMEEGGPDDIDSTAARKRAIGRQQSLPGSGMPYDDEVKAVLERISSCPVLNYFDLWAIRQRLEWTCRCCGKSCYSDPGKTNQLVTHLYRCTRRQDPAARSLPPWTRERKPRKSRAKTHGVPEKALAAFPSASLLPTPLPMSARRAAYLFHIIGSGQSFSTSSTPGIRLLVPDSVSTAIPSTAELEMLRRQQLRRVAAAIDASPGKFSIVFGFNRDPSTQSLLLCAHAAWLDTDLSPKHACLLVQAIPSAAPGFGAAPARAILACLHELGIWSKWSRYVVAAPTEANASVYKALSELCLLPTREDTSAAQPGDGAPSVRFVPCFLSCIDRLLLLSGFTTILYARDVCSIGYGIPTAASFSQATSHLPVSSVTNLDARPSPTAPCVSPSALGINCSSLFAALDNGLDCPPRGLFALSGLPSNLHPAPLDASGRAAKQLLQAVDAIIADARAGMTCAADFGFLANLIAASIRASVDGPIAAPVARLLERVAALRDISRRNPVLSAASYIRSDASPGLDDVRTSLATLIGLHAEMERPDHDSPDPSAHSEPSAASFPPLRALGAEPTSQDRRNVRRRLDDRTTTQLSTPGNTIVDLIVSYGRESPQWRRVQLHPPVLGLGVWAQRRDRFQGLSRSFATLLAVPISSDAVDRTRSTFADLYRIHSEGDTVRLMLLTSIKACLDSGFASEDVMTYEYDVAGNIS</sequence>
<feature type="region of interest" description="Disordered" evidence="1">
    <location>
        <begin position="208"/>
        <end position="263"/>
    </location>
</feature>
<feature type="compositionally biased region" description="Basic residues" evidence="1">
    <location>
        <begin position="359"/>
        <end position="368"/>
    </location>
</feature>
<gene>
    <name evidence="2" type="ORF">OC842_005945</name>
</gene>
<protein>
    <submittedName>
        <fullName evidence="2">Uncharacterized protein</fullName>
    </submittedName>
</protein>
<feature type="compositionally biased region" description="Acidic residues" evidence="1">
    <location>
        <begin position="251"/>
        <end position="262"/>
    </location>
</feature>